<dbReference type="Gene3D" id="3.30.565.10">
    <property type="entry name" value="Histidine kinase-like ATPase, C-terminal domain"/>
    <property type="match status" value="1"/>
</dbReference>
<dbReference type="PROSITE" id="PS50885">
    <property type="entry name" value="HAMP"/>
    <property type="match status" value="1"/>
</dbReference>
<name>A0A0S4QLR7_9ACTN</name>
<keyword evidence="10 12" id="KW-0472">Membrane</keyword>
<dbReference type="Gene3D" id="6.10.340.10">
    <property type="match status" value="1"/>
</dbReference>
<protein>
    <recommendedName>
        <fullName evidence="3">histidine kinase</fullName>
        <ecNumber evidence="3">2.7.13.3</ecNumber>
    </recommendedName>
</protein>
<evidence type="ECO:0000256" key="12">
    <source>
        <dbReference type="SAM" id="Phobius"/>
    </source>
</evidence>
<dbReference type="CDD" id="cd00075">
    <property type="entry name" value="HATPase"/>
    <property type="match status" value="1"/>
</dbReference>
<dbReference type="SMART" id="SM00304">
    <property type="entry name" value="HAMP"/>
    <property type="match status" value="1"/>
</dbReference>
<dbReference type="CDD" id="cd06225">
    <property type="entry name" value="HAMP"/>
    <property type="match status" value="1"/>
</dbReference>
<dbReference type="EC" id="2.7.13.3" evidence="3"/>
<dbReference type="SMART" id="SM00388">
    <property type="entry name" value="HisKA"/>
    <property type="match status" value="1"/>
</dbReference>
<evidence type="ECO:0000256" key="7">
    <source>
        <dbReference type="ARBA" id="ARBA00022777"/>
    </source>
</evidence>
<feature type="compositionally biased region" description="Polar residues" evidence="11">
    <location>
        <begin position="147"/>
        <end position="161"/>
    </location>
</feature>
<accession>A0A0S4QLR7</accession>
<feature type="region of interest" description="Disordered" evidence="11">
    <location>
        <begin position="128"/>
        <end position="161"/>
    </location>
</feature>
<feature type="domain" description="HAMP" evidence="14">
    <location>
        <begin position="206"/>
        <end position="259"/>
    </location>
</feature>
<evidence type="ECO:0000256" key="8">
    <source>
        <dbReference type="ARBA" id="ARBA00022989"/>
    </source>
</evidence>
<dbReference type="AlphaFoldDB" id="A0A0S4QLR7"/>
<evidence type="ECO:0000256" key="4">
    <source>
        <dbReference type="ARBA" id="ARBA00022553"/>
    </source>
</evidence>
<dbReference type="InterPro" id="IPR005467">
    <property type="entry name" value="His_kinase_dom"/>
</dbReference>
<keyword evidence="7" id="KW-0418">Kinase</keyword>
<dbReference type="PROSITE" id="PS50109">
    <property type="entry name" value="HIS_KIN"/>
    <property type="match status" value="1"/>
</dbReference>
<dbReference type="Proteomes" id="UP000198802">
    <property type="component" value="Unassembled WGS sequence"/>
</dbReference>
<evidence type="ECO:0000256" key="9">
    <source>
        <dbReference type="ARBA" id="ARBA00023012"/>
    </source>
</evidence>
<dbReference type="SUPFAM" id="SSF55874">
    <property type="entry name" value="ATPase domain of HSP90 chaperone/DNA topoisomerase II/histidine kinase"/>
    <property type="match status" value="1"/>
</dbReference>
<evidence type="ECO:0000256" key="6">
    <source>
        <dbReference type="ARBA" id="ARBA00022692"/>
    </source>
</evidence>
<dbReference type="SUPFAM" id="SSF158472">
    <property type="entry name" value="HAMP domain-like"/>
    <property type="match status" value="1"/>
</dbReference>
<dbReference type="Pfam" id="PF00672">
    <property type="entry name" value="HAMP"/>
    <property type="match status" value="1"/>
</dbReference>
<comment type="catalytic activity">
    <reaction evidence="1">
        <text>ATP + protein L-histidine = ADP + protein N-phospho-L-histidine.</text>
        <dbReference type="EC" id="2.7.13.3"/>
    </reaction>
</comment>
<dbReference type="SUPFAM" id="SSF47384">
    <property type="entry name" value="Homodimeric domain of signal transducing histidine kinase"/>
    <property type="match status" value="1"/>
</dbReference>
<keyword evidence="16" id="KW-1185">Reference proteome</keyword>
<dbReference type="RefSeq" id="WP_091274081.1">
    <property type="nucleotide sequence ID" value="NZ_FAOZ01000005.1"/>
</dbReference>
<evidence type="ECO:0000259" key="13">
    <source>
        <dbReference type="PROSITE" id="PS50109"/>
    </source>
</evidence>
<evidence type="ECO:0000313" key="16">
    <source>
        <dbReference type="Proteomes" id="UP000198802"/>
    </source>
</evidence>
<dbReference type="Gene3D" id="1.10.287.130">
    <property type="match status" value="1"/>
</dbReference>
<evidence type="ECO:0000256" key="2">
    <source>
        <dbReference type="ARBA" id="ARBA00004236"/>
    </source>
</evidence>
<feature type="domain" description="Histidine kinase" evidence="13">
    <location>
        <begin position="267"/>
        <end position="483"/>
    </location>
</feature>
<evidence type="ECO:0000256" key="11">
    <source>
        <dbReference type="SAM" id="MobiDB-lite"/>
    </source>
</evidence>
<dbReference type="PANTHER" id="PTHR45436">
    <property type="entry name" value="SENSOR HISTIDINE KINASE YKOH"/>
    <property type="match status" value="1"/>
</dbReference>
<organism evidence="15 16">
    <name type="scientific">Parafrankia irregularis</name>
    <dbReference type="NCBI Taxonomy" id="795642"/>
    <lineage>
        <taxon>Bacteria</taxon>
        <taxon>Bacillati</taxon>
        <taxon>Actinomycetota</taxon>
        <taxon>Actinomycetes</taxon>
        <taxon>Frankiales</taxon>
        <taxon>Frankiaceae</taxon>
        <taxon>Parafrankia</taxon>
    </lineage>
</organism>
<dbReference type="Pfam" id="PF00512">
    <property type="entry name" value="HisKA"/>
    <property type="match status" value="1"/>
</dbReference>
<dbReference type="CDD" id="cd00082">
    <property type="entry name" value="HisKA"/>
    <property type="match status" value="1"/>
</dbReference>
<comment type="subcellular location">
    <subcellularLocation>
        <location evidence="2">Cell membrane</location>
    </subcellularLocation>
</comment>
<dbReference type="GO" id="GO:0000155">
    <property type="term" value="F:phosphorelay sensor kinase activity"/>
    <property type="evidence" value="ECO:0007669"/>
    <property type="project" value="InterPro"/>
</dbReference>
<sequence length="499" mass="52330">MPLRVRLTLLFALGTSLVLVAAGVLFYLLLRNDLQNSVDASLRTRFSILAAQLPEASDPAAELKEAGAGPAQLLRADGTVIASTDVAGSVPLLDRDQAAAARTGMTSLTLEVEQHRGTDTDEQDVRALAGPLPTTPLPTTPLPTTPQQSAPRQSAPRQSAPQQIILVVATETDLVDAAEDRIRNIMIAATAPTVALAGLAAWLLSGAALRPVDRMRRQTAAISESDSAAELDVPATRDEIAALATTMNDLLRRLNAARARDRAFVADAGHELRTPLTNLKAELDLAGRPGRTRDDLVEAVGNAAEETDRLIRLAESLLTLARMDSGIITPRRLSVGDLLDRASRSAAGHAQTRDVTIRTDADRILTVDAEPDLLRQAVDNLLANAIRHAPPGTAVEVVAHLAEGGSAVAVQVRDHGPGFPPGFLPHAFERFRRSDSARTRDHGGTGLGLAIVAATAQAHHGTAAASNHPDGGAVVTLTLPTSQPPDVGIPGPGTDENPA</sequence>
<keyword evidence="9" id="KW-0902">Two-component regulatory system</keyword>
<evidence type="ECO:0000256" key="5">
    <source>
        <dbReference type="ARBA" id="ARBA00022679"/>
    </source>
</evidence>
<dbReference type="InterPro" id="IPR050428">
    <property type="entry name" value="TCS_sensor_his_kinase"/>
</dbReference>
<dbReference type="InterPro" id="IPR036097">
    <property type="entry name" value="HisK_dim/P_sf"/>
</dbReference>
<dbReference type="PRINTS" id="PR00344">
    <property type="entry name" value="BCTRLSENSOR"/>
</dbReference>
<evidence type="ECO:0000256" key="1">
    <source>
        <dbReference type="ARBA" id="ARBA00000085"/>
    </source>
</evidence>
<keyword evidence="8 12" id="KW-1133">Transmembrane helix</keyword>
<keyword evidence="5" id="KW-0808">Transferase</keyword>
<evidence type="ECO:0000256" key="10">
    <source>
        <dbReference type="ARBA" id="ARBA00023136"/>
    </source>
</evidence>
<proteinExistence type="predicted"/>
<dbReference type="Pfam" id="PF02518">
    <property type="entry name" value="HATPase_c"/>
    <property type="match status" value="1"/>
</dbReference>
<evidence type="ECO:0000256" key="3">
    <source>
        <dbReference type="ARBA" id="ARBA00012438"/>
    </source>
</evidence>
<keyword evidence="4" id="KW-0597">Phosphoprotein</keyword>
<gene>
    <name evidence="15" type="ORF">Ga0074812_105144</name>
</gene>
<feature type="compositionally biased region" description="Pro residues" evidence="11">
    <location>
        <begin position="133"/>
        <end position="144"/>
    </location>
</feature>
<dbReference type="InterPro" id="IPR003594">
    <property type="entry name" value="HATPase_dom"/>
</dbReference>
<feature type="transmembrane region" description="Helical" evidence="12">
    <location>
        <begin position="7"/>
        <end position="30"/>
    </location>
</feature>
<dbReference type="GO" id="GO:0005886">
    <property type="term" value="C:plasma membrane"/>
    <property type="evidence" value="ECO:0007669"/>
    <property type="project" value="UniProtKB-SubCell"/>
</dbReference>
<dbReference type="InterPro" id="IPR003661">
    <property type="entry name" value="HisK_dim/P_dom"/>
</dbReference>
<dbReference type="PANTHER" id="PTHR45436:SF5">
    <property type="entry name" value="SENSOR HISTIDINE KINASE TRCS"/>
    <property type="match status" value="1"/>
</dbReference>
<evidence type="ECO:0000313" key="15">
    <source>
        <dbReference type="EMBL" id="CUU55494.1"/>
    </source>
</evidence>
<reference evidence="16" key="1">
    <citation type="submission" date="2015-11" db="EMBL/GenBank/DDBJ databases">
        <authorList>
            <person name="Varghese N."/>
        </authorList>
    </citation>
    <scope>NUCLEOTIDE SEQUENCE [LARGE SCALE GENOMIC DNA]</scope>
    <source>
        <strain evidence="16">DSM 45899</strain>
    </source>
</reference>
<dbReference type="InterPro" id="IPR004358">
    <property type="entry name" value="Sig_transdc_His_kin-like_C"/>
</dbReference>
<dbReference type="SMART" id="SM00387">
    <property type="entry name" value="HATPase_c"/>
    <property type="match status" value="1"/>
</dbReference>
<evidence type="ECO:0000259" key="14">
    <source>
        <dbReference type="PROSITE" id="PS50885"/>
    </source>
</evidence>
<keyword evidence="6 12" id="KW-0812">Transmembrane</keyword>
<feature type="region of interest" description="Disordered" evidence="11">
    <location>
        <begin position="479"/>
        <end position="499"/>
    </location>
</feature>
<dbReference type="EMBL" id="FAOZ01000005">
    <property type="protein sequence ID" value="CUU55494.1"/>
    <property type="molecule type" value="Genomic_DNA"/>
</dbReference>
<dbReference type="InterPro" id="IPR003660">
    <property type="entry name" value="HAMP_dom"/>
</dbReference>
<dbReference type="InterPro" id="IPR036890">
    <property type="entry name" value="HATPase_C_sf"/>
</dbReference>